<reference evidence="4 5" key="1">
    <citation type="journal article" date="2018" name="Nat. Biotechnol.">
        <title>A standardized bacterial taxonomy based on genome phylogeny substantially revises the tree of life.</title>
        <authorList>
            <person name="Parks D.H."/>
            <person name="Chuvochina M."/>
            <person name="Waite D.W."/>
            <person name="Rinke C."/>
            <person name="Skarshewski A."/>
            <person name="Chaumeil P.A."/>
            <person name="Hugenholtz P."/>
        </authorList>
    </citation>
    <scope>NUCLEOTIDE SEQUENCE [LARGE SCALE GENOMIC DNA]</scope>
    <source>
        <strain evidence="4">UBA11728</strain>
    </source>
</reference>
<dbReference type="GO" id="GO:0016887">
    <property type="term" value="F:ATP hydrolysis activity"/>
    <property type="evidence" value="ECO:0007669"/>
    <property type="project" value="InterPro"/>
</dbReference>
<dbReference type="InterPro" id="IPR003439">
    <property type="entry name" value="ABC_transporter-like_ATP-bd"/>
</dbReference>
<keyword evidence="1" id="KW-0547">Nucleotide-binding</keyword>
<dbReference type="EMBL" id="DPVV01000310">
    <property type="protein sequence ID" value="HCL02614.1"/>
    <property type="molecule type" value="Genomic_DNA"/>
</dbReference>
<comment type="caution">
    <text evidence="4">The sequence shown here is derived from an EMBL/GenBank/DDBJ whole genome shotgun (WGS) entry which is preliminary data.</text>
</comment>
<dbReference type="AlphaFoldDB" id="A0A3D2X6U4"/>
<accession>A0A3D2X6U4</accession>
<dbReference type="Pfam" id="PF00005">
    <property type="entry name" value="ABC_tran"/>
    <property type="match status" value="1"/>
</dbReference>
<dbReference type="GO" id="GO:0005524">
    <property type="term" value="F:ATP binding"/>
    <property type="evidence" value="ECO:0007669"/>
    <property type="project" value="UniProtKB-KW"/>
</dbReference>
<dbReference type="PANTHER" id="PTHR43613">
    <property type="entry name" value="ABC TRANSPORTER, ATP-BINDING PROTEIN"/>
    <property type="match status" value="1"/>
</dbReference>
<evidence type="ECO:0000313" key="4">
    <source>
        <dbReference type="EMBL" id="HCL02614.1"/>
    </source>
</evidence>
<sequence length="262" mass="29334">MENKKEAVISINNLHMSFGSKQVLKGINLEVYPGQIIGYIGSNGAGKSTTIKIMLGLLEGYEGNIKIFGSELLNGNIEYKKRIGYVPESAEIYDTLTAREYLMFIGDLYGKDSKQTEKKAVKLMKLFGIQEVLDARISSYSKGMKQKVMIISCLLHNPDVLFLDEPLSGLDANSVILVKELLVALAKQGKTIFYSSHIMDVVEKISNRIILLRDGQILADGSFEELRRKSQDESLEQIFNQLTGFNEHQSIVEEFVSIIAEE</sequence>
<keyword evidence="2" id="KW-0067">ATP-binding</keyword>
<gene>
    <name evidence="4" type="ORF">DHW61_09395</name>
</gene>
<evidence type="ECO:0000259" key="3">
    <source>
        <dbReference type="PROSITE" id="PS50893"/>
    </source>
</evidence>
<dbReference type="PROSITE" id="PS00211">
    <property type="entry name" value="ABC_TRANSPORTER_1"/>
    <property type="match status" value="1"/>
</dbReference>
<evidence type="ECO:0000313" key="5">
    <source>
        <dbReference type="Proteomes" id="UP000262969"/>
    </source>
</evidence>
<dbReference type="CDD" id="cd03230">
    <property type="entry name" value="ABC_DR_subfamily_A"/>
    <property type="match status" value="1"/>
</dbReference>
<dbReference type="PROSITE" id="PS50893">
    <property type="entry name" value="ABC_TRANSPORTER_2"/>
    <property type="match status" value="1"/>
</dbReference>
<evidence type="ECO:0000256" key="1">
    <source>
        <dbReference type="ARBA" id="ARBA00022741"/>
    </source>
</evidence>
<proteinExistence type="predicted"/>
<dbReference type="SMART" id="SM00382">
    <property type="entry name" value="AAA"/>
    <property type="match status" value="1"/>
</dbReference>
<dbReference type="InterPro" id="IPR027417">
    <property type="entry name" value="P-loop_NTPase"/>
</dbReference>
<protein>
    <submittedName>
        <fullName evidence="4">ABC transporter</fullName>
    </submittedName>
</protein>
<dbReference type="InterPro" id="IPR003593">
    <property type="entry name" value="AAA+_ATPase"/>
</dbReference>
<dbReference type="Proteomes" id="UP000262969">
    <property type="component" value="Unassembled WGS sequence"/>
</dbReference>
<name>A0A3D2X6U4_9FIRM</name>
<dbReference type="Gene3D" id="3.40.50.300">
    <property type="entry name" value="P-loop containing nucleotide triphosphate hydrolases"/>
    <property type="match status" value="1"/>
</dbReference>
<dbReference type="InterPro" id="IPR017871">
    <property type="entry name" value="ABC_transporter-like_CS"/>
</dbReference>
<organism evidence="4 5">
    <name type="scientific">Lachnoclostridium phytofermentans</name>
    <dbReference type="NCBI Taxonomy" id="66219"/>
    <lineage>
        <taxon>Bacteria</taxon>
        <taxon>Bacillati</taxon>
        <taxon>Bacillota</taxon>
        <taxon>Clostridia</taxon>
        <taxon>Lachnospirales</taxon>
        <taxon>Lachnospiraceae</taxon>
    </lineage>
</organism>
<evidence type="ECO:0000256" key="2">
    <source>
        <dbReference type="ARBA" id="ARBA00022840"/>
    </source>
</evidence>
<dbReference type="SUPFAM" id="SSF52540">
    <property type="entry name" value="P-loop containing nucleoside triphosphate hydrolases"/>
    <property type="match status" value="1"/>
</dbReference>
<dbReference type="PANTHER" id="PTHR43613:SF1">
    <property type="entry name" value="ABC TRANSPORTER, ATP-BINDING PROTEIN"/>
    <property type="match status" value="1"/>
</dbReference>
<feature type="domain" description="ABC transporter" evidence="3">
    <location>
        <begin position="9"/>
        <end position="239"/>
    </location>
</feature>